<feature type="compositionally biased region" description="Basic and acidic residues" evidence="1">
    <location>
        <begin position="651"/>
        <end position="661"/>
    </location>
</feature>
<evidence type="ECO:0000313" key="4">
    <source>
        <dbReference type="Proteomes" id="UP001270362"/>
    </source>
</evidence>
<dbReference type="GO" id="GO:0005884">
    <property type="term" value="C:actin filament"/>
    <property type="evidence" value="ECO:0007669"/>
    <property type="project" value="TreeGrafter"/>
</dbReference>
<feature type="compositionally biased region" description="Pro residues" evidence="1">
    <location>
        <begin position="574"/>
        <end position="589"/>
    </location>
</feature>
<feature type="region of interest" description="Disordered" evidence="1">
    <location>
        <begin position="769"/>
        <end position="838"/>
    </location>
</feature>
<dbReference type="Proteomes" id="UP001270362">
    <property type="component" value="Unassembled WGS sequence"/>
</dbReference>
<dbReference type="PANTHER" id="PTHR45691:SF7">
    <property type="entry name" value="FH2 DOMAIN-CONTAINING 2"/>
    <property type="match status" value="1"/>
</dbReference>
<feature type="compositionally biased region" description="Basic and acidic residues" evidence="1">
    <location>
        <begin position="770"/>
        <end position="780"/>
    </location>
</feature>
<organism evidence="3 4">
    <name type="scientific">Podospora appendiculata</name>
    <dbReference type="NCBI Taxonomy" id="314037"/>
    <lineage>
        <taxon>Eukaryota</taxon>
        <taxon>Fungi</taxon>
        <taxon>Dikarya</taxon>
        <taxon>Ascomycota</taxon>
        <taxon>Pezizomycotina</taxon>
        <taxon>Sordariomycetes</taxon>
        <taxon>Sordariomycetidae</taxon>
        <taxon>Sordariales</taxon>
        <taxon>Podosporaceae</taxon>
        <taxon>Podospora</taxon>
    </lineage>
</organism>
<dbReference type="GO" id="GO:0030041">
    <property type="term" value="P:actin filament polymerization"/>
    <property type="evidence" value="ECO:0007669"/>
    <property type="project" value="TreeGrafter"/>
</dbReference>
<feature type="compositionally biased region" description="Low complexity" evidence="1">
    <location>
        <begin position="191"/>
        <end position="200"/>
    </location>
</feature>
<feature type="region of interest" description="Disordered" evidence="1">
    <location>
        <begin position="131"/>
        <end position="202"/>
    </location>
</feature>
<dbReference type="PANTHER" id="PTHR45691">
    <property type="entry name" value="PROTEIN DIAPHANOUS"/>
    <property type="match status" value="1"/>
</dbReference>
<feature type="compositionally biased region" description="Pro residues" evidence="1">
    <location>
        <begin position="620"/>
        <end position="630"/>
    </location>
</feature>
<accession>A0AAE0X9S4</accession>
<dbReference type="InterPro" id="IPR051412">
    <property type="entry name" value="Formin_Homology_Diaphanous_sf"/>
</dbReference>
<proteinExistence type="predicted"/>
<feature type="region of interest" description="Disordered" evidence="1">
    <location>
        <begin position="26"/>
        <end position="99"/>
    </location>
</feature>
<feature type="compositionally biased region" description="Pro residues" evidence="1">
    <location>
        <begin position="236"/>
        <end position="250"/>
    </location>
</feature>
<reference evidence="3" key="2">
    <citation type="submission" date="2023-06" db="EMBL/GenBank/DDBJ databases">
        <authorList>
            <consortium name="Lawrence Berkeley National Laboratory"/>
            <person name="Haridas S."/>
            <person name="Hensen N."/>
            <person name="Bonometti L."/>
            <person name="Westerberg I."/>
            <person name="Brannstrom I.O."/>
            <person name="Guillou S."/>
            <person name="Cros-Aarteil S."/>
            <person name="Calhoun S."/>
            <person name="Kuo A."/>
            <person name="Mondo S."/>
            <person name="Pangilinan J."/>
            <person name="Riley R."/>
            <person name="Labutti K."/>
            <person name="Andreopoulos B."/>
            <person name="Lipzen A."/>
            <person name="Chen C."/>
            <person name="Yanf M."/>
            <person name="Daum C."/>
            <person name="Ng V."/>
            <person name="Clum A."/>
            <person name="Steindorff A."/>
            <person name="Ohm R."/>
            <person name="Martin F."/>
            <person name="Silar P."/>
            <person name="Natvig D."/>
            <person name="Lalanne C."/>
            <person name="Gautier V."/>
            <person name="Ament-Velasquez S.L."/>
            <person name="Kruys A."/>
            <person name="Hutchinson M.I."/>
            <person name="Powell A.J."/>
            <person name="Barry K."/>
            <person name="Miller A.N."/>
            <person name="Grigoriev I.V."/>
            <person name="Debuchy R."/>
            <person name="Gladieux P."/>
            <person name="Thoren M.H."/>
            <person name="Johannesson H."/>
        </authorList>
    </citation>
    <scope>NUCLEOTIDE SEQUENCE</scope>
    <source>
        <strain evidence="3">CBS 314.62</strain>
    </source>
</reference>
<dbReference type="InterPro" id="IPR007110">
    <property type="entry name" value="Ig-like_dom"/>
</dbReference>
<comment type="caution">
    <text evidence="3">The sequence shown here is derived from an EMBL/GenBank/DDBJ whole genome shotgun (WGS) entry which is preliminary data.</text>
</comment>
<feature type="compositionally biased region" description="Low complexity" evidence="1">
    <location>
        <begin position="599"/>
        <end position="619"/>
    </location>
</feature>
<feature type="domain" description="Ig-like" evidence="2">
    <location>
        <begin position="261"/>
        <end position="310"/>
    </location>
</feature>
<reference evidence="3" key="1">
    <citation type="journal article" date="2023" name="Mol. Phylogenet. Evol.">
        <title>Genome-scale phylogeny and comparative genomics of the fungal order Sordariales.</title>
        <authorList>
            <person name="Hensen N."/>
            <person name="Bonometti L."/>
            <person name="Westerberg I."/>
            <person name="Brannstrom I.O."/>
            <person name="Guillou S."/>
            <person name="Cros-Aarteil S."/>
            <person name="Calhoun S."/>
            <person name="Haridas S."/>
            <person name="Kuo A."/>
            <person name="Mondo S."/>
            <person name="Pangilinan J."/>
            <person name="Riley R."/>
            <person name="LaButti K."/>
            <person name="Andreopoulos B."/>
            <person name="Lipzen A."/>
            <person name="Chen C."/>
            <person name="Yan M."/>
            <person name="Daum C."/>
            <person name="Ng V."/>
            <person name="Clum A."/>
            <person name="Steindorff A."/>
            <person name="Ohm R.A."/>
            <person name="Martin F."/>
            <person name="Silar P."/>
            <person name="Natvig D.O."/>
            <person name="Lalanne C."/>
            <person name="Gautier V."/>
            <person name="Ament-Velasquez S.L."/>
            <person name="Kruys A."/>
            <person name="Hutchinson M.I."/>
            <person name="Powell A.J."/>
            <person name="Barry K."/>
            <person name="Miller A.N."/>
            <person name="Grigoriev I.V."/>
            <person name="Debuchy R."/>
            <person name="Gladieux P."/>
            <person name="Hiltunen Thoren M."/>
            <person name="Johannesson H."/>
        </authorList>
    </citation>
    <scope>NUCLEOTIDE SEQUENCE</scope>
    <source>
        <strain evidence="3">CBS 314.62</strain>
    </source>
</reference>
<feature type="compositionally biased region" description="Acidic residues" evidence="1">
    <location>
        <begin position="638"/>
        <end position="650"/>
    </location>
</feature>
<dbReference type="AlphaFoldDB" id="A0AAE0X9S4"/>
<evidence type="ECO:0000259" key="2">
    <source>
        <dbReference type="PROSITE" id="PS50835"/>
    </source>
</evidence>
<sequence length="838" mass="88085">MIDNVEPFAFRPLPLGKMAAAVTAMVSPPSTEEERADHHRGGAAADIPRPLQIVKRAETDDSYSYRRCSTQSNATDASMDSVPEPPGGDRPLAMPKRRDHRTNVVQSAGGGVGSGVDLFFGGVKEDSAAASLPFTRPPHRPSSVTSLCHGAPGSPFANKPSLLSHGRRNGDDTDRPGSPSRHARHRPPPQNNSNSNSNSPWLRSSKSMLHIAARSSRDLDGGASRSTGRGVYYQDSPPPTPGGVLPRPPPAPAPGPFILVPRVVVTPESKALEDGAATLWAAVQLSTQICRSDAPAPPALDYAWATGGSQGGCGGSSQTDVFQYGCLYDVSVEVLPTSSSVVIEVLDDGACANSTLYPGSRLLVVAHIRLLSGASSSSPPATAAAAAAAAPRGHARQSSDDLIEDLEYQLGSTATEYLQVRMTYRHSVFPQRGDDASRPGTASSSSSLLASRRRPTTDDGVSSIQTAMVTICRAAIKRHNALSPWSPRPAPQPNPLFEIIASHWGPDSASDVMHRILGSRSTPRKAANNLRPPGAVKSPPPVAAGAGARHAPARLTIPDPHLVTEASEETLKPSPIPAAAPTRAAPPIPKRQASLNGNRRSLSFSRRQQQQPHPLQHQETPPPPPPPPPGASSSIAEDGGDAEQDEDEDDPARRIWSEMRRASTGFRPSYLVSRVKRVPSGSVVVPAPQGPVTPTRARATTARGRDGMQRQQQREAAGGLRERALRNMRSVGGTETLRGYGAAAAAAAAAAATVGGRFGGGVEGAGARSLDNHADGHGHDGSVSAARVPTDASSYYNRGGSDREYMEQRVSGSGGSGGKAKKEKEQQSGRWGWSGWWP</sequence>
<name>A0AAE0X9S4_9PEZI</name>
<gene>
    <name evidence="3" type="ORF">B0T22DRAFT_512051</name>
</gene>
<feature type="region of interest" description="Disordered" evidence="1">
    <location>
        <begin position="430"/>
        <end position="462"/>
    </location>
</feature>
<dbReference type="EMBL" id="JAULSO010000002">
    <property type="protein sequence ID" value="KAK3688508.1"/>
    <property type="molecule type" value="Genomic_DNA"/>
</dbReference>
<feature type="region of interest" description="Disordered" evidence="1">
    <location>
        <begin position="522"/>
        <end position="710"/>
    </location>
</feature>
<keyword evidence="4" id="KW-1185">Reference proteome</keyword>
<evidence type="ECO:0000313" key="3">
    <source>
        <dbReference type="EMBL" id="KAK3688508.1"/>
    </source>
</evidence>
<evidence type="ECO:0000256" key="1">
    <source>
        <dbReference type="SAM" id="MobiDB-lite"/>
    </source>
</evidence>
<protein>
    <recommendedName>
        <fullName evidence="2">Ig-like domain-containing protein</fullName>
    </recommendedName>
</protein>
<feature type="region of interest" description="Disordered" evidence="1">
    <location>
        <begin position="214"/>
        <end position="250"/>
    </location>
</feature>
<feature type="compositionally biased region" description="Low complexity" evidence="1">
    <location>
        <begin position="438"/>
        <end position="450"/>
    </location>
</feature>
<feature type="compositionally biased region" description="Low complexity" evidence="1">
    <location>
        <begin position="828"/>
        <end position="838"/>
    </location>
</feature>
<dbReference type="PROSITE" id="PS50835">
    <property type="entry name" value="IG_LIKE"/>
    <property type="match status" value="1"/>
</dbReference>
<feature type="compositionally biased region" description="Polar residues" evidence="1">
    <location>
        <begin position="67"/>
        <end position="78"/>
    </location>
</feature>
<feature type="compositionally biased region" description="Low complexity" evidence="1">
    <location>
        <begin position="531"/>
        <end position="554"/>
    </location>
</feature>